<keyword evidence="2" id="KW-1185">Reference proteome</keyword>
<sequence>MAESMLKRKRFDFQLSMNVSSKMLLELPPESCKTVYEAFAEDIPLLNKRFHAAARIPYITIRNVCYLNEQVIFTFEVESEEELDQFYQACKAKVLSNILSCYADSCGFGFRANLKPNDSLVLVMDMEKAEYYRLKSLLCRGESGENVENSSKALEVTRTLVHLHKESQPPGKEASLTNKAVDVKTCGIDFFFHLPVEKDNVIYVKLVSSSCKELDLIDLEAVPEHDGLWSAHVEVPKSNFKYNISYKYRIKVRKPVLYFFESSTTKESALRPLRWTVQRDGLDTPSLDGYLLHCLHIFTISKKTDVFECIKQLELERLSLPSDCTFEQKCGLVEIFKSVVSVSSKSSTVLFTIMLMNISQSYIRQFLDRNIITKEMVRAILENFKNENPVNYSEFYRSSLRHLLVDFCRFLYGSDYCLLVFIYETYPFFDERFFTNQIIDLVSNKNSLCSADFTNFGLVREILTVAGHRISSETEPDVVAFLERLLRHLPLSLSLQGYSYFCGFSFLPSEESHKRMQEKLLSTVHSSSVASISKNVNLGKITHLVELWELVKIEHSLANSLTDKLQKDLVTFLTNITVELPKVDSKSLHNLFMDSHLFHDQRSQQQLLKAVAQSKVKNLHGLFINVLCGSKFIDYLLQNLNLVLEWLDTAIRHHLKDAIYSSKEDEICPCYTYLHTALSLSVLQQNSQLCSKLEERVLNWLSKLDVKQVLRKLEDIENLNDSTILDLYQRHVQQLLEEQYESSRPEDILLAVCGTRGKLRVNS</sequence>
<evidence type="ECO:0000313" key="2">
    <source>
        <dbReference type="Proteomes" id="UP001195483"/>
    </source>
</evidence>
<proteinExistence type="predicted"/>
<feature type="non-terminal residue" evidence="1">
    <location>
        <position position="763"/>
    </location>
</feature>
<comment type="caution">
    <text evidence="1">The sequence shown here is derived from an EMBL/GenBank/DDBJ whole genome shotgun (WGS) entry which is preliminary data.</text>
</comment>
<gene>
    <name evidence="1" type="ORF">CHS0354_020845</name>
</gene>
<reference evidence="1" key="1">
    <citation type="journal article" date="2021" name="Genome Biol. Evol.">
        <title>A High-Quality Reference Genome for a Parasitic Bivalve with Doubly Uniparental Inheritance (Bivalvia: Unionida).</title>
        <authorList>
            <person name="Smith C.H."/>
        </authorList>
    </citation>
    <scope>NUCLEOTIDE SEQUENCE</scope>
    <source>
        <strain evidence="1">CHS0354</strain>
    </source>
</reference>
<reference evidence="1" key="3">
    <citation type="submission" date="2023-05" db="EMBL/GenBank/DDBJ databases">
        <authorList>
            <person name="Smith C.H."/>
        </authorList>
    </citation>
    <scope>NUCLEOTIDE SEQUENCE</scope>
    <source>
        <strain evidence="1">CHS0354</strain>
        <tissue evidence="1">Mantle</tissue>
    </source>
</reference>
<accession>A0AAE0RUT5</accession>
<reference evidence="1" key="2">
    <citation type="journal article" date="2021" name="Genome Biol. Evol.">
        <title>Developing a high-quality reference genome for a parasitic bivalve with doubly uniparental inheritance (Bivalvia: Unionida).</title>
        <authorList>
            <person name="Smith C.H."/>
        </authorList>
    </citation>
    <scope>NUCLEOTIDE SEQUENCE</scope>
    <source>
        <strain evidence="1">CHS0354</strain>
        <tissue evidence="1">Mantle</tissue>
    </source>
</reference>
<organism evidence="1 2">
    <name type="scientific">Potamilus streckersoni</name>
    <dbReference type="NCBI Taxonomy" id="2493646"/>
    <lineage>
        <taxon>Eukaryota</taxon>
        <taxon>Metazoa</taxon>
        <taxon>Spiralia</taxon>
        <taxon>Lophotrochozoa</taxon>
        <taxon>Mollusca</taxon>
        <taxon>Bivalvia</taxon>
        <taxon>Autobranchia</taxon>
        <taxon>Heteroconchia</taxon>
        <taxon>Palaeoheterodonta</taxon>
        <taxon>Unionida</taxon>
        <taxon>Unionoidea</taxon>
        <taxon>Unionidae</taxon>
        <taxon>Ambleminae</taxon>
        <taxon>Lampsilini</taxon>
        <taxon>Potamilus</taxon>
    </lineage>
</organism>
<protein>
    <submittedName>
        <fullName evidence="1">Uncharacterized protein</fullName>
    </submittedName>
</protein>
<dbReference type="AlphaFoldDB" id="A0AAE0RUT5"/>
<name>A0AAE0RUT5_9BIVA</name>
<dbReference type="EMBL" id="JAEAOA010001272">
    <property type="protein sequence ID" value="KAK3579948.1"/>
    <property type="molecule type" value="Genomic_DNA"/>
</dbReference>
<dbReference type="Proteomes" id="UP001195483">
    <property type="component" value="Unassembled WGS sequence"/>
</dbReference>
<evidence type="ECO:0000313" key="1">
    <source>
        <dbReference type="EMBL" id="KAK3579948.1"/>
    </source>
</evidence>